<feature type="domain" description="Cyclic nucleotide-binding" evidence="3">
    <location>
        <begin position="11"/>
        <end position="125"/>
    </location>
</feature>
<evidence type="ECO:0000259" key="4">
    <source>
        <dbReference type="PROSITE" id="PS51371"/>
    </source>
</evidence>
<dbReference type="InterPro" id="IPR018821">
    <property type="entry name" value="DUF294_put_nucleoTrafse_sb-bd"/>
</dbReference>
<dbReference type="RefSeq" id="WP_254745068.1">
    <property type="nucleotide sequence ID" value="NZ_JANCLU010000020.1"/>
</dbReference>
<dbReference type="Pfam" id="PF00571">
    <property type="entry name" value="CBS"/>
    <property type="match status" value="1"/>
</dbReference>
<dbReference type="Pfam" id="PF10335">
    <property type="entry name" value="DUF294_C"/>
    <property type="match status" value="1"/>
</dbReference>
<evidence type="ECO:0000256" key="2">
    <source>
        <dbReference type="PROSITE-ProRule" id="PRU00703"/>
    </source>
</evidence>
<dbReference type="EMBL" id="JANCLU010000020">
    <property type="protein sequence ID" value="MCP8940398.1"/>
    <property type="molecule type" value="Genomic_DNA"/>
</dbReference>
<dbReference type="InterPro" id="IPR000595">
    <property type="entry name" value="cNMP-bd_dom"/>
</dbReference>
<dbReference type="CDD" id="cd00038">
    <property type="entry name" value="CAP_ED"/>
    <property type="match status" value="1"/>
</dbReference>
<dbReference type="Gene3D" id="2.60.120.10">
    <property type="entry name" value="Jelly Rolls"/>
    <property type="match status" value="1"/>
</dbReference>
<evidence type="ECO:0000259" key="3">
    <source>
        <dbReference type="PROSITE" id="PS50042"/>
    </source>
</evidence>
<protein>
    <submittedName>
        <fullName evidence="5">DUF294 nucleotidyltransferase-like domain-containing protein</fullName>
    </submittedName>
</protein>
<dbReference type="InterPro" id="IPR018490">
    <property type="entry name" value="cNMP-bd_dom_sf"/>
</dbReference>
<proteinExistence type="predicted"/>
<organism evidence="5 6">
    <name type="scientific">Alsobacter ponti</name>
    <dbReference type="NCBI Taxonomy" id="2962936"/>
    <lineage>
        <taxon>Bacteria</taxon>
        <taxon>Pseudomonadati</taxon>
        <taxon>Pseudomonadota</taxon>
        <taxon>Alphaproteobacteria</taxon>
        <taxon>Hyphomicrobiales</taxon>
        <taxon>Alsobacteraceae</taxon>
        <taxon>Alsobacter</taxon>
    </lineage>
</organism>
<evidence type="ECO:0000313" key="5">
    <source>
        <dbReference type="EMBL" id="MCP8940398.1"/>
    </source>
</evidence>
<comment type="caution">
    <text evidence="5">The sequence shown here is derived from an EMBL/GenBank/DDBJ whole genome shotgun (WGS) entry which is preliminary data.</text>
</comment>
<keyword evidence="6" id="KW-1185">Reference proteome</keyword>
<dbReference type="InterPro" id="IPR014710">
    <property type="entry name" value="RmlC-like_jellyroll"/>
</dbReference>
<dbReference type="PROSITE" id="PS50042">
    <property type="entry name" value="CNMP_BINDING_3"/>
    <property type="match status" value="1"/>
</dbReference>
<dbReference type="PANTHER" id="PTHR43080">
    <property type="entry name" value="CBS DOMAIN-CONTAINING PROTEIN CBSX3, MITOCHONDRIAL"/>
    <property type="match status" value="1"/>
</dbReference>
<gene>
    <name evidence="5" type="ORF">NK718_17870</name>
</gene>
<dbReference type="InterPro" id="IPR046342">
    <property type="entry name" value="CBS_dom_sf"/>
</dbReference>
<dbReference type="PROSITE" id="PS51371">
    <property type="entry name" value="CBS"/>
    <property type="match status" value="1"/>
</dbReference>
<dbReference type="SMART" id="SM00100">
    <property type="entry name" value="cNMP"/>
    <property type="match status" value="1"/>
</dbReference>
<name>A0ABT1LJH4_9HYPH</name>
<dbReference type="SUPFAM" id="SSF51206">
    <property type="entry name" value="cAMP-binding domain-like"/>
    <property type="match status" value="1"/>
</dbReference>
<keyword evidence="1 2" id="KW-0129">CBS domain</keyword>
<dbReference type="InterPro" id="IPR051257">
    <property type="entry name" value="Diverse_CBS-Domain"/>
</dbReference>
<dbReference type="InterPro" id="IPR005105">
    <property type="entry name" value="GlnD_Uridyltrans_N"/>
</dbReference>
<dbReference type="PANTHER" id="PTHR43080:SF2">
    <property type="entry name" value="CBS DOMAIN-CONTAINING PROTEIN"/>
    <property type="match status" value="1"/>
</dbReference>
<dbReference type="CDD" id="cd05401">
    <property type="entry name" value="NT_GlnE_GlnD_like"/>
    <property type="match status" value="1"/>
</dbReference>
<evidence type="ECO:0000256" key="1">
    <source>
        <dbReference type="ARBA" id="ARBA00023122"/>
    </source>
</evidence>
<accession>A0ABT1LJH4</accession>
<evidence type="ECO:0000313" key="6">
    <source>
        <dbReference type="Proteomes" id="UP001205890"/>
    </source>
</evidence>
<dbReference type="SUPFAM" id="SSF54631">
    <property type="entry name" value="CBS-domain pair"/>
    <property type="match status" value="1"/>
</dbReference>
<sequence length="600" mass="66329">MPKSFDATNPPFDRLETQEIEALRDTLDVAYFPPGEVVIAQEAAAEHLFVIIKGTVEERDGDELVALLGPKDSFDSRALVHGRSGHAFVTREETLVYLVPRDAVLRLIQTNPRFASFFYLEISRKLDALAHDEDEQRVGSLMRARVSDVRLQPASFIDAADTIETAGHRMREIGSNALLVRNGERTGIITGMNLSKAVVLRRLPLETPVGELAHYDVVTLAPDDFVFSALLLMTRHSKRRIVVRDGDAYVGILEDIDLLGFIGGSTQLVAGRIDRAQTQQDLADAAGDIEGQVRLLRRQGAKIEALCELVSDLNRRLLERLHGMVCPPALRDHACLIVMGSEGRGEQTLRTDQDNGLILDGPVDPTALDAYRRDFNGALERFGFPPCPGGVMVSNPLWSKPLDDYLADFRRWIALPDETAHMNVAIFYDAVAVAGDPALLERAKASLIELVRGERAYLAHFAKAIDAFAPPIGLFNNLITSEGKGDALDLKKGGIFPILHGVRALALEKGFLETGTAERLQRLAEERVLKPDFAREVTQAFRFLSGLRLDAQLAESGGRSGSLVRPATLSSMERDLLRDAFLIAKQFRDIVRRHFNLAMF</sequence>
<dbReference type="Gene3D" id="3.10.580.10">
    <property type="entry name" value="CBS-domain"/>
    <property type="match status" value="1"/>
</dbReference>
<reference evidence="5 6" key="1">
    <citation type="submission" date="2022-07" db="EMBL/GenBank/DDBJ databases">
        <authorList>
            <person name="Li W.-J."/>
            <person name="Deng Q.-Q."/>
        </authorList>
    </citation>
    <scope>NUCLEOTIDE SEQUENCE [LARGE SCALE GENOMIC DNA]</scope>
    <source>
        <strain evidence="5 6">SYSU M60028</strain>
    </source>
</reference>
<feature type="domain" description="CBS" evidence="4">
    <location>
        <begin position="212"/>
        <end position="268"/>
    </location>
</feature>
<dbReference type="Pfam" id="PF00027">
    <property type="entry name" value="cNMP_binding"/>
    <property type="match status" value="1"/>
</dbReference>
<dbReference type="InterPro" id="IPR000644">
    <property type="entry name" value="CBS_dom"/>
</dbReference>
<dbReference type="Pfam" id="PF03445">
    <property type="entry name" value="DUF294"/>
    <property type="match status" value="1"/>
</dbReference>
<dbReference type="Proteomes" id="UP001205890">
    <property type="component" value="Unassembled WGS sequence"/>
</dbReference>